<dbReference type="Pfam" id="PF00226">
    <property type="entry name" value="DnaJ"/>
    <property type="match status" value="1"/>
</dbReference>
<feature type="region of interest" description="Disordered" evidence="1">
    <location>
        <begin position="77"/>
        <end position="124"/>
    </location>
</feature>
<dbReference type="SMART" id="SM00271">
    <property type="entry name" value="DnaJ"/>
    <property type="match status" value="1"/>
</dbReference>
<dbReference type="Gene3D" id="1.10.287.110">
    <property type="entry name" value="DnaJ domain"/>
    <property type="match status" value="1"/>
</dbReference>
<gene>
    <name evidence="3" type="ORF">FRACYDRAFT_261646</name>
</gene>
<dbReference type="InterPro" id="IPR001623">
    <property type="entry name" value="DnaJ_domain"/>
</dbReference>
<dbReference type="PANTHER" id="PTHR43948:SF10">
    <property type="entry name" value="MRJ, ISOFORM E"/>
    <property type="match status" value="1"/>
</dbReference>
<evidence type="ECO:0000256" key="1">
    <source>
        <dbReference type="SAM" id="MobiDB-lite"/>
    </source>
</evidence>
<dbReference type="KEGG" id="fcy:FRACYDRAFT_261646"/>
<accession>A0A1E7FBD0</accession>
<feature type="compositionally biased region" description="Gly residues" evidence="1">
    <location>
        <begin position="88"/>
        <end position="119"/>
    </location>
</feature>
<dbReference type="AlphaFoldDB" id="A0A1E7FBD0"/>
<dbReference type="PANTHER" id="PTHR43948">
    <property type="entry name" value="DNAJ HOMOLOG SUBFAMILY B"/>
    <property type="match status" value="1"/>
</dbReference>
<dbReference type="GO" id="GO:0051087">
    <property type="term" value="F:protein-folding chaperone binding"/>
    <property type="evidence" value="ECO:0007669"/>
    <property type="project" value="TreeGrafter"/>
</dbReference>
<dbReference type="Proteomes" id="UP000095751">
    <property type="component" value="Unassembled WGS sequence"/>
</dbReference>
<feature type="domain" description="J" evidence="2">
    <location>
        <begin position="9"/>
        <end position="74"/>
    </location>
</feature>
<dbReference type="PROSITE" id="PS00636">
    <property type="entry name" value="DNAJ_1"/>
    <property type="match status" value="1"/>
</dbReference>
<dbReference type="GO" id="GO:0005634">
    <property type="term" value="C:nucleus"/>
    <property type="evidence" value="ECO:0007669"/>
    <property type="project" value="TreeGrafter"/>
</dbReference>
<keyword evidence="4" id="KW-1185">Reference proteome</keyword>
<dbReference type="GO" id="GO:0051082">
    <property type="term" value="F:unfolded protein binding"/>
    <property type="evidence" value="ECO:0007669"/>
    <property type="project" value="TreeGrafter"/>
</dbReference>
<organism evidence="3 4">
    <name type="scientific">Fragilariopsis cylindrus CCMP1102</name>
    <dbReference type="NCBI Taxonomy" id="635003"/>
    <lineage>
        <taxon>Eukaryota</taxon>
        <taxon>Sar</taxon>
        <taxon>Stramenopiles</taxon>
        <taxon>Ochrophyta</taxon>
        <taxon>Bacillariophyta</taxon>
        <taxon>Bacillariophyceae</taxon>
        <taxon>Bacillariophycidae</taxon>
        <taxon>Bacillariales</taxon>
        <taxon>Bacillariaceae</taxon>
        <taxon>Fragilariopsis</taxon>
    </lineage>
</organism>
<dbReference type="GO" id="GO:0005737">
    <property type="term" value="C:cytoplasm"/>
    <property type="evidence" value="ECO:0007669"/>
    <property type="project" value="TreeGrafter"/>
</dbReference>
<evidence type="ECO:0000313" key="3">
    <source>
        <dbReference type="EMBL" id="OEU15355.1"/>
    </source>
</evidence>
<name>A0A1E7FBD0_9STRA</name>
<dbReference type="CDD" id="cd06257">
    <property type="entry name" value="DnaJ"/>
    <property type="match status" value="1"/>
</dbReference>
<dbReference type="SUPFAM" id="SSF46565">
    <property type="entry name" value="Chaperone J-domain"/>
    <property type="match status" value="1"/>
</dbReference>
<protein>
    <submittedName>
        <fullName evidence="3">DnaJ-domain-containing protein</fullName>
    </submittedName>
</protein>
<dbReference type="InterPro" id="IPR036869">
    <property type="entry name" value="J_dom_sf"/>
</dbReference>
<proteinExistence type="predicted"/>
<dbReference type="PRINTS" id="PR00625">
    <property type="entry name" value="JDOMAIN"/>
</dbReference>
<evidence type="ECO:0000313" key="4">
    <source>
        <dbReference type="Proteomes" id="UP000095751"/>
    </source>
</evidence>
<evidence type="ECO:0000259" key="2">
    <source>
        <dbReference type="PROSITE" id="PS50076"/>
    </source>
</evidence>
<dbReference type="OrthoDB" id="10250354at2759"/>
<dbReference type="EMBL" id="KV784359">
    <property type="protein sequence ID" value="OEU15355.1"/>
    <property type="molecule type" value="Genomic_DNA"/>
</dbReference>
<dbReference type="InParanoid" id="A0A1E7FBD0"/>
<dbReference type="PROSITE" id="PS50076">
    <property type="entry name" value="DNAJ_2"/>
    <property type="match status" value="1"/>
</dbReference>
<sequence>MAPNLNSEDYYQILGIPRSASDAELKKAYKKLAVKWHPDKNPGDEQATTNFQKISEAYATLKDDKKRKIYDAYGKEAADQSEQMPDGPMGGHGHGHGGFPGGMPGGSFSFGGGGGGGRGGHQHQMSHDEAEFLFSQFFGGSDPFGGMGGHRGGGQGMRMGGHPGMGRPSRVRQPKRYDAIPVGTIVSLKDLVSKPEKNGERGEVLQYDPNTGRYVVKIEDGDETIKVKPSNLLQHVHLKVHNLESRADLNGEKATILAWDDSKQRYNIYVMSISKVLSLKPTNVVLDNGTVGKITGLQSKPELNGQWGTITNFNSESDRYDIQLSADKILRLKLDNIRL</sequence>
<dbReference type="InterPro" id="IPR018253">
    <property type="entry name" value="DnaJ_domain_CS"/>
</dbReference>
<reference evidence="3 4" key="1">
    <citation type="submission" date="2016-09" db="EMBL/GenBank/DDBJ databases">
        <title>Extensive genetic diversity and differential bi-allelic expression allows diatom success in the polar Southern Ocean.</title>
        <authorList>
            <consortium name="DOE Joint Genome Institute"/>
            <person name="Mock T."/>
            <person name="Otillar R.P."/>
            <person name="Strauss J."/>
            <person name="Dupont C."/>
            <person name="Frickenhaus S."/>
            <person name="Maumus F."/>
            <person name="Mcmullan M."/>
            <person name="Sanges R."/>
            <person name="Schmutz J."/>
            <person name="Toseland A."/>
            <person name="Valas R."/>
            <person name="Veluchamy A."/>
            <person name="Ward B.J."/>
            <person name="Allen A."/>
            <person name="Barry K."/>
            <person name="Falciatore A."/>
            <person name="Ferrante M."/>
            <person name="Fortunato A.E."/>
            <person name="Gloeckner G."/>
            <person name="Gruber A."/>
            <person name="Hipkin R."/>
            <person name="Janech M."/>
            <person name="Kroth P."/>
            <person name="Leese F."/>
            <person name="Lindquist E."/>
            <person name="Lyon B.R."/>
            <person name="Martin J."/>
            <person name="Mayer C."/>
            <person name="Parker M."/>
            <person name="Quesneville H."/>
            <person name="Raymond J."/>
            <person name="Uhlig C."/>
            <person name="Valentin K.U."/>
            <person name="Worden A.Z."/>
            <person name="Armbrust E.V."/>
            <person name="Bowler C."/>
            <person name="Green B."/>
            <person name="Moulton V."/>
            <person name="Van Oosterhout C."/>
            <person name="Grigoriev I."/>
        </authorList>
    </citation>
    <scope>NUCLEOTIDE SEQUENCE [LARGE SCALE GENOMIC DNA]</scope>
    <source>
        <strain evidence="3 4">CCMP1102</strain>
    </source>
</reference>
<dbReference type="GO" id="GO:0044183">
    <property type="term" value="F:protein folding chaperone"/>
    <property type="evidence" value="ECO:0007669"/>
    <property type="project" value="TreeGrafter"/>
</dbReference>